<keyword evidence="3" id="KW-1185">Reference proteome</keyword>
<sequence>MQTDKKDMKDSLESKKVAEDRARESSGNGALSEDPPPAYDEAMQNVTASRNHNDTTLKPSAPTDNSIDANRSQHTTTSQPPVNNVPYPMPTAPYDERFRNWDENATRILIVNRLQMNDRFSAARTRWDEELLWTLILNDLLTHGYVFSIIDLMSFWKFQYDIYKSIVDGVSSSLTSSNHSSSWQYFEPMHNVFGSSGDAAIVDTLSTPATTVLPTTSVLPYTPLVPITTNEGQTLYNASENGTMAAAGTADASPYTHIPEGSNPATSILPSTDSPMPIALASESVGTSSDPFVNDGTNSLDPTAAIGDPTSVSLLADVFTSDDGVITTQPTFSSASLALGASSYDLTNHDGDDDCCGGDCCGGANDGDYCFGDSCTGDAGDDCGDCGC</sequence>
<proteinExistence type="predicted"/>
<dbReference type="AlphaFoldDB" id="A0ABD2WGJ9"/>
<evidence type="ECO:0000313" key="2">
    <source>
        <dbReference type="EMBL" id="KAL3391736.1"/>
    </source>
</evidence>
<feature type="compositionally biased region" description="Basic and acidic residues" evidence="1">
    <location>
        <begin position="1"/>
        <end position="24"/>
    </location>
</feature>
<name>A0ABD2WGJ9_9HYME</name>
<comment type="caution">
    <text evidence="2">The sequence shown here is derived from an EMBL/GenBank/DDBJ whole genome shotgun (WGS) entry which is preliminary data.</text>
</comment>
<evidence type="ECO:0000256" key="1">
    <source>
        <dbReference type="SAM" id="MobiDB-lite"/>
    </source>
</evidence>
<reference evidence="2 3" key="1">
    <citation type="journal article" date="2024" name="bioRxiv">
        <title>A reference genome for Trichogramma kaykai: A tiny desert-dwelling parasitoid wasp with competing sex-ratio distorters.</title>
        <authorList>
            <person name="Culotta J."/>
            <person name="Lindsey A.R."/>
        </authorList>
    </citation>
    <scope>NUCLEOTIDE SEQUENCE [LARGE SCALE GENOMIC DNA]</scope>
    <source>
        <strain evidence="2 3">KSX58</strain>
    </source>
</reference>
<protein>
    <submittedName>
        <fullName evidence="2">Uncharacterized protein</fullName>
    </submittedName>
</protein>
<evidence type="ECO:0000313" key="3">
    <source>
        <dbReference type="Proteomes" id="UP001627154"/>
    </source>
</evidence>
<dbReference type="EMBL" id="JBJJXI010000108">
    <property type="protein sequence ID" value="KAL3391736.1"/>
    <property type="molecule type" value="Genomic_DNA"/>
</dbReference>
<organism evidence="2 3">
    <name type="scientific">Trichogramma kaykai</name>
    <dbReference type="NCBI Taxonomy" id="54128"/>
    <lineage>
        <taxon>Eukaryota</taxon>
        <taxon>Metazoa</taxon>
        <taxon>Ecdysozoa</taxon>
        <taxon>Arthropoda</taxon>
        <taxon>Hexapoda</taxon>
        <taxon>Insecta</taxon>
        <taxon>Pterygota</taxon>
        <taxon>Neoptera</taxon>
        <taxon>Endopterygota</taxon>
        <taxon>Hymenoptera</taxon>
        <taxon>Apocrita</taxon>
        <taxon>Proctotrupomorpha</taxon>
        <taxon>Chalcidoidea</taxon>
        <taxon>Trichogrammatidae</taxon>
        <taxon>Trichogramma</taxon>
    </lineage>
</organism>
<gene>
    <name evidence="2" type="ORF">TKK_013646</name>
</gene>
<feature type="region of interest" description="Disordered" evidence="1">
    <location>
        <begin position="1"/>
        <end position="91"/>
    </location>
</feature>
<dbReference type="Proteomes" id="UP001627154">
    <property type="component" value="Unassembled WGS sequence"/>
</dbReference>
<feature type="compositionally biased region" description="Polar residues" evidence="1">
    <location>
        <begin position="44"/>
        <end position="82"/>
    </location>
</feature>
<accession>A0ABD2WGJ9</accession>